<dbReference type="InterPro" id="IPR001789">
    <property type="entry name" value="Sig_transdc_resp-reg_receiver"/>
</dbReference>
<feature type="domain" description="OmpR/PhoB-type" evidence="11">
    <location>
        <begin position="124"/>
        <end position="218"/>
    </location>
</feature>
<dbReference type="CDD" id="cd00383">
    <property type="entry name" value="trans_reg_C"/>
    <property type="match status" value="1"/>
</dbReference>
<dbReference type="PROSITE" id="PS51755">
    <property type="entry name" value="OMPR_PHOB"/>
    <property type="match status" value="1"/>
</dbReference>
<dbReference type="SMART" id="SM00862">
    <property type="entry name" value="Trans_reg_C"/>
    <property type="match status" value="1"/>
</dbReference>
<keyword evidence="3 8" id="KW-0597">Phosphoprotein</keyword>
<feature type="domain" description="Response regulatory" evidence="10">
    <location>
        <begin position="2"/>
        <end position="116"/>
    </location>
</feature>
<evidence type="ECO:0000256" key="4">
    <source>
        <dbReference type="ARBA" id="ARBA00023012"/>
    </source>
</evidence>
<evidence type="ECO:0000256" key="7">
    <source>
        <dbReference type="ARBA" id="ARBA00023163"/>
    </source>
</evidence>
<dbReference type="Gene3D" id="6.10.250.690">
    <property type="match status" value="1"/>
</dbReference>
<dbReference type="Gene3D" id="1.10.10.10">
    <property type="entry name" value="Winged helix-like DNA-binding domain superfamily/Winged helix DNA-binding domain"/>
    <property type="match status" value="1"/>
</dbReference>
<feature type="DNA-binding region" description="OmpR/PhoB-type" evidence="9">
    <location>
        <begin position="124"/>
        <end position="218"/>
    </location>
</feature>
<dbReference type="Pfam" id="PF00072">
    <property type="entry name" value="Response_reg"/>
    <property type="match status" value="1"/>
</dbReference>
<evidence type="ECO:0000256" key="9">
    <source>
        <dbReference type="PROSITE-ProRule" id="PRU01091"/>
    </source>
</evidence>
<evidence type="ECO:0000259" key="11">
    <source>
        <dbReference type="PROSITE" id="PS51755"/>
    </source>
</evidence>
<dbReference type="Pfam" id="PF00486">
    <property type="entry name" value="Trans_reg_C"/>
    <property type="match status" value="1"/>
</dbReference>
<feature type="modified residue" description="4-aspartylphosphate" evidence="8">
    <location>
        <position position="51"/>
    </location>
</feature>
<name>A0A4R5VBS6_9RHOB</name>
<dbReference type="SUPFAM" id="SSF52172">
    <property type="entry name" value="CheY-like"/>
    <property type="match status" value="1"/>
</dbReference>
<dbReference type="GO" id="GO:0005829">
    <property type="term" value="C:cytosol"/>
    <property type="evidence" value="ECO:0007669"/>
    <property type="project" value="TreeGrafter"/>
</dbReference>
<protein>
    <submittedName>
        <fullName evidence="12">Response regulator</fullName>
    </submittedName>
</protein>
<evidence type="ECO:0000259" key="10">
    <source>
        <dbReference type="PROSITE" id="PS50110"/>
    </source>
</evidence>
<dbReference type="OrthoDB" id="9802426at2"/>
<dbReference type="FunFam" id="3.40.50.2300:FF:000002">
    <property type="entry name" value="DNA-binding response regulator PhoP"/>
    <property type="match status" value="1"/>
</dbReference>
<keyword evidence="7" id="KW-0804">Transcription</keyword>
<reference evidence="12 13" key="1">
    <citation type="submission" date="2019-03" db="EMBL/GenBank/DDBJ databases">
        <title>Ruegeria lutea sp. nov., a novel strain, isolated from marine sediment, the Masan Bay, South Korea.</title>
        <authorList>
            <person name="Kim J."/>
            <person name="Kim D.-Y."/>
            <person name="Lee S.-S."/>
        </authorList>
    </citation>
    <scope>NUCLEOTIDE SEQUENCE [LARGE SCALE GENOMIC DNA]</scope>
    <source>
        <strain evidence="12 13">318-1</strain>
    </source>
</reference>
<dbReference type="GO" id="GO:0006355">
    <property type="term" value="P:regulation of DNA-templated transcription"/>
    <property type="evidence" value="ECO:0007669"/>
    <property type="project" value="InterPro"/>
</dbReference>
<keyword evidence="6 9" id="KW-0238">DNA-binding</keyword>
<proteinExistence type="predicted"/>
<evidence type="ECO:0000256" key="5">
    <source>
        <dbReference type="ARBA" id="ARBA00023015"/>
    </source>
</evidence>
<comment type="caution">
    <text evidence="12">The sequence shown here is derived from an EMBL/GenBank/DDBJ whole genome shotgun (WGS) entry which is preliminary data.</text>
</comment>
<dbReference type="CDD" id="cd17624">
    <property type="entry name" value="REC_OmpR_PmrA-like"/>
    <property type="match status" value="1"/>
</dbReference>
<keyword evidence="2" id="KW-0963">Cytoplasm</keyword>
<dbReference type="InterPro" id="IPR001867">
    <property type="entry name" value="OmpR/PhoB-type_DNA-bd"/>
</dbReference>
<evidence type="ECO:0000256" key="8">
    <source>
        <dbReference type="PROSITE-ProRule" id="PRU00169"/>
    </source>
</evidence>
<accession>A0A4R5VBS6</accession>
<dbReference type="EMBL" id="SMUV01000061">
    <property type="protein sequence ID" value="TDK49703.1"/>
    <property type="molecule type" value="Genomic_DNA"/>
</dbReference>
<evidence type="ECO:0000256" key="2">
    <source>
        <dbReference type="ARBA" id="ARBA00022490"/>
    </source>
</evidence>
<keyword evidence="4" id="KW-0902">Two-component regulatory system</keyword>
<dbReference type="PANTHER" id="PTHR48111:SF35">
    <property type="entry name" value="TRANSCRIPTIONAL REGULATORY PROTEIN QSEB"/>
    <property type="match status" value="1"/>
</dbReference>
<dbReference type="SMART" id="SM00448">
    <property type="entry name" value="REC"/>
    <property type="match status" value="1"/>
</dbReference>
<dbReference type="Gene3D" id="3.40.50.2300">
    <property type="match status" value="1"/>
</dbReference>
<sequence>MRILLVEDDALLGKGVAAGLAQAGWAVDWVVDGLDAETALRTNNYDSIVLDLGLPGIDGLTLLERLRAGNDRTPVLVLTARDTLADRVAGLDAGGDDYLVKPFELAELQARLRALLRRSKGTAGPRLQQGRVTLDPAGHVVFLDGEPVELSAREFATLQELMMNAGRVRTRSQLEDSLYGWGEEIGSNTVEVYIHNLRRKLYADLIRTVRGVGYIIAAGDG</sequence>
<comment type="subcellular location">
    <subcellularLocation>
        <location evidence="1">Cytoplasm</location>
    </subcellularLocation>
</comment>
<dbReference type="InterPro" id="IPR039420">
    <property type="entry name" value="WalR-like"/>
</dbReference>
<dbReference type="InterPro" id="IPR036388">
    <property type="entry name" value="WH-like_DNA-bd_sf"/>
</dbReference>
<dbReference type="Proteomes" id="UP000295301">
    <property type="component" value="Unassembled WGS sequence"/>
</dbReference>
<evidence type="ECO:0000256" key="6">
    <source>
        <dbReference type="ARBA" id="ARBA00023125"/>
    </source>
</evidence>
<gene>
    <name evidence="12" type="ORF">E1832_08930</name>
</gene>
<keyword evidence="5" id="KW-0805">Transcription regulation</keyword>
<dbReference type="RefSeq" id="WP_133359392.1">
    <property type="nucleotide sequence ID" value="NZ_SMUV01000061.1"/>
</dbReference>
<dbReference type="PANTHER" id="PTHR48111">
    <property type="entry name" value="REGULATOR OF RPOS"/>
    <property type="match status" value="1"/>
</dbReference>
<dbReference type="InterPro" id="IPR011006">
    <property type="entry name" value="CheY-like_superfamily"/>
</dbReference>
<dbReference type="GO" id="GO:0032993">
    <property type="term" value="C:protein-DNA complex"/>
    <property type="evidence" value="ECO:0007669"/>
    <property type="project" value="TreeGrafter"/>
</dbReference>
<dbReference type="PROSITE" id="PS50110">
    <property type="entry name" value="RESPONSE_REGULATORY"/>
    <property type="match status" value="1"/>
</dbReference>
<dbReference type="AlphaFoldDB" id="A0A4R5VBS6"/>
<evidence type="ECO:0000256" key="1">
    <source>
        <dbReference type="ARBA" id="ARBA00004496"/>
    </source>
</evidence>
<keyword evidence="13" id="KW-1185">Reference proteome</keyword>
<dbReference type="GO" id="GO:0000156">
    <property type="term" value="F:phosphorelay response regulator activity"/>
    <property type="evidence" value="ECO:0007669"/>
    <property type="project" value="TreeGrafter"/>
</dbReference>
<evidence type="ECO:0000313" key="12">
    <source>
        <dbReference type="EMBL" id="TDK49703.1"/>
    </source>
</evidence>
<dbReference type="GO" id="GO:0000976">
    <property type="term" value="F:transcription cis-regulatory region binding"/>
    <property type="evidence" value="ECO:0007669"/>
    <property type="project" value="TreeGrafter"/>
</dbReference>
<evidence type="ECO:0000256" key="3">
    <source>
        <dbReference type="ARBA" id="ARBA00022553"/>
    </source>
</evidence>
<evidence type="ECO:0000313" key="13">
    <source>
        <dbReference type="Proteomes" id="UP000295301"/>
    </source>
</evidence>
<organism evidence="12 13">
    <name type="scientific">Antarcticimicrobium luteum</name>
    <dbReference type="NCBI Taxonomy" id="2547397"/>
    <lineage>
        <taxon>Bacteria</taxon>
        <taxon>Pseudomonadati</taxon>
        <taxon>Pseudomonadota</taxon>
        <taxon>Alphaproteobacteria</taxon>
        <taxon>Rhodobacterales</taxon>
        <taxon>Paracoccaceae</taxon>
        <taxon>Antarcticimicrobium</taxon>
    </lineage>
</organism>